<evidence type="ECO:0000313" key="3">
    <source>
        <dbReference type="Proteomes" id="UP000002745"/>
    </source>
</evidence>
<dbReference type="AlphaFoldDB" id="C6XND5"/>
<accession>C6XND5</accession>
<feature type="chain" id="PRO_5002972978" description="YbjN domain-containing protein" evidence="1">
    <location>
        <begin position="32"/>
        <end position="180"/>
    </location>
</feature>
<organism evidence="2 3">
    <name type="scientific">Hirschia baltica (strain ATCC 49814 / DSM 5838 / IFAM 1418)</name>
    <dbReference type="NCBI Taxonomy" id="582402"/>
    <lineage>
        <taxon>Bacteria</taxon>
        <taxon>Pseudomonadati</taxon>
        <taxon>Pseudomonadota</taxon>
        <taxon>Alphaproteobacteria</taxon>
        <taxon>Hyphomonadales</taxon>
        <taxon>Hyphomonadaceae</taxon>
        <taxon>Hirschia</taxon>
    </lineage>
</organism>
<protein>
    <recommendedName>
        <fullName evidence="4">YbjN domain-containing protein</fullName>
    </recommendedName>
</protein>
<proteinExistence type="predicted"/>
<name>C6XND5_HIRBI</name>
<reference evidence="3" key="1">
    <citation type="journal article" date="2011" name="J. Bacteriol.">
        <title>Genome sequences of eight morphologically diverse alphaproteobacteria.</title>
        <authorList>
            <consortium name="US DOE Joint Genome Institute"/>
            <person name="Brown P.J."/>
            <person name="Kysela D.T."/>
            <person name="Buechlein A."/>
            <person name="Hemmerich C."/>
            <person name="Brun Y.V."/>
        </authorList>
    </citation>
    <scope>NUCLEOTIDE SEQUENCE [LARGE SCALE GENOMIC DNA]</scope>
    <source>
        <strain evidence="3">ATCC 49814 / DSM 5838 / IFAM 1418</strain>
    </source>
</reference>
<dbReference type="CDD" id="cd17511">
    <property type="entry name" value="YbjN_AmyR-like"/>
    <property type="match status" value="1"/>
</dbReference>
<gene>
    <name evidence="2" type="ordered locus">Hbal_2399</name>
</gene>
<evidence type="ECO:0008006" key="4">
    <source>
        <dbReference type="Google" id="ProtNLM"/>
    </source>
</evidence>
<keyword evidence="1" id="KW-0732">Signal</keyword>
<evidence type="ECO:0000256" key="1">
    <source>
        <dbReference type="SAM" id="SignalP"/>
    </source>
</evidence>
<dbReference type="Pfam" id="PF10722">
    <property type="entry name" value="YbjN"/>
    <property type="match status" value="1"/>
</dbReference>
<sequence>MSFSRFDFPAAISACLIIIAGIIASSQTSFAQNTPASAERVRGGILDASDANRLSRFMTSLGYQADMATGPAGDPIISGRISSSDYTIHFYECENGEFCNSIQFLADTPIPPAMTMEKVNAFNARWRYVRASLTSNVVRLQMDVNLDGGVTAGNIEDTLDIWRRLLETYETEFAAQAPAD</sequence>
<keyword evidence="3" id="KW-1185">Reference proteome</keyword>
<dbReference type="HOGENOM" id="CLU_1494296_0_0_5"/>
<dbReference type="STRING" id="582402.Hbal_2399"/>
<feature type="signal peptide" evidence="1">
    <location>
        <begin position="1"/>
        <end position="31"/>
    </location>
</feature>
<dbReference type="KEGG" id="hba:Hbal_2399"/>
<evidence type="ECO:0000313" key="2">
    <source>
        <dbReference type="EMBL" id="ACT60079.1"/>
    </source>
</evidence>
<dbReference type="InterPro" id="IPR019660">
    <property type="entry name" value="Put_sensory_transdc_reg_YbjN"/>
</dbReference>
<dbReference type="RefSeq" id="WP_015828229.1">
    <property type="nucleotide sequence ID" value="NC_012982.1"/>
</dbReference>
<dbReference type="Proteomes" id="UP000002745">
    <property type="component" value="Chromosome"/>
</dbReference>
<dbReference type="EMBL" id="CP001678">
    <property type="protein sequence ID" value="ACT60079.1"/>
    <property type="molecule type" value="Genomic_DNA"/>
</dbReference>